<evidence type="ECO:0000313" key="2">
    <source>
        <dbReference type="Proteomes" id="UP000244908"/>
    </source>
</evidence>
<dbReference type="AlphaFoldDB" id="A0A2Y9TUJ8"/>
<keyword evidence="2" id="KW-1185">Reference proteome</keyword>
<protein>
    <submittedName>
        <fullName evidence="1">Uncharacterized protein</fullName>
    </submittedName>
</protein>
<accession>A0A2Y9TUJ8</accession>
<dbReference type="Proteomes" id="UP000244908">
    <property type="component" value="Chromosome"/>
</dbReference>
<evidence type="ECO:0000313" key="1">
    <source>
        <dbReference type="EMBL" id="AWH87333.1"/>
    </source>
</evidence>
<dbReference type="EMBL" id="CP029185">
    <property type="protein sequence ID" value="AWH87333.1"/>
    <property type="molecule type" value="Genomic_DNA"/>
</dbReference>
<gene>
    <name evidence="1" type="ORF">HYN51_01400</name>
</gene>
<dbReference type="OrthoDB" id="9153540at2"/>
<reference evidence="1 2" key="1">
    <citation type="journal article" date="2019" name="Int. J. Syst. Evol. Microbiol.">
        <title>Limnobaculum parvum gen. nov., sp. nov., isolated from a freshwater lake.</title>
        <authorList>
            <person name="Baek C."/>
            <person name="Shin S.K."/>
            <person name="Yi H."/>
        </authorList>
    </citation>
    <scope>NUCLEOTIDE SEQUENCE [LARGE SCALE GENOMIC DNA]</scope>
    <source>
        <strain evidence="1 2">HYN0051</strain>
    </source>
</reference>
<dbReference type="KEGG" id="lpv:HYN51_01400"/>
<name>A0A2Y9TUJ8_9GAMM</name>
<proteinExistence type="predicted"/>
<sequence>MIREMINTSDDKSLTQGTIFNCAFCPRYKNDEIFGLIITARCDIANENKVRTYNFIPVIPFNLWKEFELSILLKDRVIKSITNQLKQLIEKSGFTMSNLNTYGEEKILEIIKKDNKLKTTDLSNLLIQLEKLHIINEVGNYEKKYSIFKRDIEEIIKSVIENKVSDYFFIDEIAGYGASIANLREIYEIDIETAKMIKDGLTLKRGRPYLGLNNKLENDFCSIIGQLKSPYIELLLQRFANNFTRIGIDNHNSLIINKICEVS</sequence>
<dbReference type="RefSeq" id="WP_108899422.1">
    <property type="nucleotide sequence ID" value="NZ_CP029185.2"/>
</dbReference>
<organism evidence="1 2">
    <name type="scientific">Limnobaculum parvum</name>
    <dbReference type="NCBI Taxonomy" id="2172103"/>
    <lineage>
        <taxon>Bacteria</taxon>
        <taxon>Pseudomonadati</taxon>
        <taxon>Pseudomonadota</taxon>
        <taxon>Gammaproteobacteria</taxon>
        <taxon>Enterobacterales</taxon>
        <taxon>Budviciaceae</taxon>
        <taxon>Limnobaculum</taxon>
    </lineage>
</organism>